<evidence type="ECO:0000313" key="3">
    <source>
        <dbReference type="EMBL" id="SLM41221.1"/>
    </source>
</evidence>
<feature type="compositionally biased region" description="Low complexity" evidence="1">
    <location>
        <begin position="838"/>
        <end position="855"/>
    </location>
</feature>
<dbReference type="SUPFAM" id="SSF49562">
    <property type="entry name" value="C2 domain (Calcium/lipid-binding domain, CaLB)"/>
    <property type="match status" value="1"/>
</dbReference>
<feature type="compositionally biased region" description="Basic and acidic residues" evidence="1">
    <location>
        <begin position="734"/>
        <end position="743"/>
    </location>
</feature>
<protein>
    <submittedName>
        <fullName evidence="3">Uncharacterized protein family UPF0546</fullName>
    </submittedName>
</protein>
<dbReference type="InterPro" id="IPR018908">
    <property type="entry name" value="TMEM234"/>
</dbReference>
<name>A0A1W5DDU4_9LECA</name>
<dbReference type="CDD" id="cd08681">
    <property type="entry name" value="C2_fungal_Inn1p-like"/>
    <property type="match status" value="1"/>
</dbReference>
<feature type="region of interest" description="Disordered" evidence="1">
    <location>
        <begin position="598"/>
        <end position="869"/>
    </location>
</feature>
<evidence type="ECO:0000259" key="2">
    <source>
        <dbReference type="PROSITE" id="PS50004"/>
    </source>
</evidence>
<dbReference type="SMART" id="SM00239">
    <property type="entry name" value="C2"/>
    <property type="match status" value="1"/>
</dbReference>
<feature type="compositionally biased region" description="Polar residues" evidence="1">
    <location>
        <begin position="373"/>
        <end position="382"/>
    </location>
</feature>
<dbReference type="Gene3D" id="2.60.40.150">
    <property type="entry name" value="C2 domain"/>
    <property type="match status" value="1"/>
</dbReference>
<accession>A0A1W5DDU4</accession>
<keyword evidence="4" id="KW-1185">Reference proteome</keyword>
<feature type="compositionally biased region" description="Polar residues" evidence="1">
    <location>
        <begin position="489"/>
        <end position="505"/>
    </location>
</feature>
<feature type="compositionally biased region" description="Polar residues" evidence="1">
    <location>
        <begin position="682"/>
        <end position="702"/>
    </location>
</feature>
<feature type="compositionally biased region" description="Polar residues" evidence="1">
    <location>
        <begin position="525"/>
        <end position="546"/>
    </location>
</feature>
<dbReference type="AlphaFoldDB" id="A0A1W5DDU4"/>
<feature type="region of interest" description="Disordered" evidence="1">
    <location>
        <begin position="154"/>
        <end position="230"/>
    </location>
</feature>
<dbReference type="SUPFAM" id="SSF103481">
    <property type="entry name" value="Multidrug resistance efflux transporter EmrE"/>
    <property type="match status" value="1"/>
</dbReference>
<feature type="compositionally biased region" description="Polar residues" evidence="1">
    <location>
        <begin position="617"/>
        <end position="629"/>
    </location>
</feature>
<dbReference type="InterPro" id="IPR037791">
    <property type="entry name" value="C2_fungal_Inn1"/>
</dbReference>
<dbReference type="InterPro" id="IPR052981">
    <property type="entry name" value="Ingression_C2_domain"/>
</dbReference>
<feature type="compositionally biased region" description="Polar residues" evidence="1">
    <location>
        <begin position="160"/>
        <end position="169"/>
    </location>
</feature>
<sequence>MATKAAMAALTGAHTAGIYADMTVDGPEIGTLVVIVDRAKNLPNRKTMGKQDPYCAARLGKEAKKTETDRRGGQTPRWDQELRFTVHDSPDYYQLKVSVFNDDKRTDLIGETWVPLDKVVVPGGGQNDLWHNLNCKGRYAGEIRIELTYYDTRPKEEPLETQQQESLSNGREHRGRDSIGGPRQAKPVKRRPLPPDPTDSSPLRPAMPDHTQSSPLPYRPSPGYEHAVSPQPQLVHRSVDYGPASRPVLDAGYQHNQVRGLPLPPNGSNGSGYSGYEATGAVAPVAALPAFQDEAIENAGYVTNNTLHGQDGLRHGGYVAEGSTYGAKQQEHSRHFNQDSPQETYQDIGLPELPPYNSRRARLSPQPPAAHSAQGNAHSSPGPSIPTPYSLPDYRERTYHPTAQAEYAPTQQRGISYEESPLRYRSVESPFDTRQNSPQATMTDEGTPPPPPAHRDSGLRLQTQSPEPYHSENYRHVAAPAPLKLRTMRSNASGSPLSQVQTNQSHHLDQSSVSPVTSQSFSYSGSPISPQTSFGQPVRRQSQEPTLPSPLREYSTAMPPSLVPGYDPTIAEDESQRMIHETRTSARHRHSVGAAFVNRNPSQHEFPPQYDSHQRPHASTWQASPQTFTLPEDGQGRGPYRAPAPIIKPRPLSPDPRTPIRKSVSPQPEEARPSSVPFSPDSYETFNPKVSSAPSSVNQQRPRYQMPEQAKEAAYQAQREIQRGEGPIISADGRVIDPSDHLPAETWAPEPERKTPRKGPEVTLRFRHSPQGAQPMPPAGRRPPRDTTTLPQSVSTPIYASTPVDSVSPLSAASASRNRLQKKIHGLLTQQNSSPLIPTLSNRPSRSSLPRASVSEYPLREHENYGYNNSPTYARNSPIGPPPIPAKVPLPMGQEDYGMNTLSEEISRIDIGVGGGGRRRNHPPPTRNGTYAAACSLDFSHPPAYYDTFGLRDSEGHETVIPTFPYFRSRASRDAMVSNRPVPVQSCWNGMVAFDATPFYSGNNPLQFRGIPDSLALHHLEGSECCLIHADNPLTPLYGVWLNPSVRVGYDPEAYAAVHPDGAAFWPPATEAIRGIWVQPLSAPSCLLHPHTTPFIRRAAVSFVPTPRPSVDGVDASTRVGWARKKVLRAAWTGWDLLRTPGYAVPLVVNLTGSVWFFWVVGKAELSLTVPITNSLAFLFTVLGEWWAEGKVISRDTWIGMALVLGGIALCVQSKNA</sequence>
<dbReference type="Pfam" id="PF11735">
    <property type="entry name" value="CAP59_mtransfer"/>
    <property type="match status" value="1"/>
</dbReference>
<feature type="region of interest" description="Disordered" evidence="1">
    <location>
        <begin position="428"/>
        <end position="476"/>
    </location>
</feature>
<evidence type="ECO:0000313" key="4">
    <source>
        <dbReference type="Proteomes" id="UP000192927"/>
    </source>
</evidence>
<dbReference type="PANTHER" id="PTHR47052">
    <property type="entry name" value="CONSERVED SERINE PROLINE-RICH PROTEIN (AFU_ORTHOLOGUE AFUA_2G01790)"/>
    <property type="match status" value="1"/>
</dbReference>
<feature type="compositionally biased region" description="Basic and acidic residues" evidence="1">
    <location>
        <begin position="750"/>
        <end position="760"/>
    </location>
</feature>
<feature type="region of interest" description="Disordered" evidence="1">
    <location>
        <begin position="313"/>
        <end position="395"/>
    </location>
</feature>
<dbReference type="Pfam" id="PF10639">
    <property type="entry name" value="TMEM234"/>
    <property type="match status" value="1"/>
</dbReference>
<feature type="compositionally biased region" description="Polar residues" evidence="1">
    <location>
        <begin position="786"/>
        <end position="818"/>
    </location>
</feature>
<dbReference type="InterPro" id="IPR037185">
    <property type="entry name" value="EmrE-like"/>
</dbReference>
<reference evidence="4" key="1">
    <citation type="submission" date="2017-03" db="EMBL/GenBank/DDBJ databases">
        <authorList>
            <person name="Sharma R."/>
            <person name="Thines M."/>
        </authorList>
    </citation>
    <scope>NUCLEOTIDE SEQUENCE [LARGE SCALE GENOMIC DNA]</scope>
</reference>
<dbReference type="EMBL" id="FWEW01003806">
    <property type="protein sequence ID" value="SLM41221.1"/>
    <property type="molecule type" value="Genomic_DNA"/>
</dbReference>
<dbReference type="InterPro" id="IPR000008">
    <property type="entry name" value="C2_dom"/>
</dbReference>
<dbReference type="PROSITE" id="PS50004">
    <property type="entry name" value="C2"/>
    <property type="match status" value="1"/>
</dbReference>
<evidence type="ECO:0000256" key="1">
    <source>
        <dbReference type="SAM" id="MobiDB-lite"/>
    </source>
</evidence>
<feature type="region of interest" description="Disordered" evidence="1">
    <location>
        <begin position="489"/>
        <end position="562"/>
    </location>
</feature>
<proteinExistence type="predicted"/>
<feature type="compositionally biased region" description="Low complexity" evidence="1">
    <location>
        <begin position="510"/>
        <end position="524"/>
    </location>
</feature>
<dbReference type="Proteomes" id="UP000192927">
    <property type="component" value="Unassembled WGS sequence"/>
</dbReference>
<dbReference type="InterPro" id="IPR035892">
    <property type="entry name" value="C2_domain_sf"/>
</dbReference>
<dbReference type="Pfam" id="PF00168">
    <property type="entry name" value="C2"/>
    <property type="match status" value="1"/>
</dbReference>
<feature type="compositionally biased region" description="Polar residues" evidence="1">
    <location>
        <begin position="432"/>
        <end position="444"/>
    </location>
</feature>
<dbReference type="Gene3D" id="1.10.3730.20">
    <property type="match status" value="1"/>
</dbReference>
<feature type="domain" description="C2" evidence="2">
    <location>
        <begin position="10"/>
        <end position="131"/>
    </location>
</feature>
<feature type="compositionally biased region" description="Pro residues" evidence="1">
    <location>
        <begin position="646"/>
        <end position="657"/>
    </location>
</feature>
<dbReference type="InterPro" id="IPR021047">
    <property type="entry name" value="Mannosyltransferase_CMT1"/>
</dbReference>
<dbReference type="PANTHER" id="PTHR47052:SF3">
    <property type="entry name" value="INGRESSION PROTEIN 1"/>
    <property type="match status" value="1"/>
</dbReference>
<organism evidence="3 4">
    <name type="scientific">Lasallia pustulata</name>
    <dbReference type="NCBI Taxonomy" id="136370"/>
    <lineage>
        <taxon>Eukaryota</taxon>
        <taxon>Fungi</taxon>
        <taxon>Dikarya</taxon>
        <taxon>Ascomycota</taxon>
        <taxon>Pezizomycotina</taxon>
        <taxon>Lecanoromycetes</taxon>
        <taxon>OSLEUM clade</taxon>
        <taxon>Umbilicariomycetidae</taxon>
        <taxon>Umbilicariales</taxon>
        <taxon>Umbilicariaceae</taxon>
        <taxon>Lasallia</taxon>
    </lineage>
</organism>